<dbReference type="Gene3D" id="4.10.280.10">
    <property type="entry name" value="Helix-loop-helix DNA-binding domain"/>
    <property type="match status" value="1"/>
</dbReference>
<gene>
    <name evidence="8" type="ORF">LSH36_80g01016</name>
</gene>
<feature type="compositionally biased region" description="Basic residues" evidence="6">
    <location>
        <begin position="41"/>
        <end position="56"/>
    </location>
</feature>
<dbReference type="GO" id="GO:0000981">
    <property type="term" value="F:DNA-binding transcription factor activity, RNA polymerase II-specific"/>
    <property type="evidence" value="ECO:0007669"/>
    <property type="project" value="TreeGrafter"/>
</dbReference>
<evidence type="ECO:0000256" key="6">
    <source>
        <dbReference type="SAM" id="MobiDB-lite"/>
    </source>
</evidence>
<dbReference type="GO" id="GO:0000978">
    <property type="term" value="F:RNA polymerase II cis-regulatory region sequence-specific DNA binding"/>
    <property type="evidence" value="ECO:0007669"/>
    <property type="project" value="TreeGrafter"/>
</dbReference>
<evidence type="ECO:0000259" key="7">
    <source>
        <dbReference type="PROSITE" id="PS50888"/>
    </source>
</evidence>
<dbReference type="PANTHER" id="PTHR11969">
    <property type="entry name" value="MAX DIMERIZATION, MAD"/>
    <property type="match status" value="1"/>
</dbReference>
<name>A0AAD9NDN8_9ANNE</name>
<evidence type="ECO:0000313" key="8">
    <source>
        <dbReference type="EMBL" id="KAK2163389.1"/>
    </source>
</evidence>
<dbReference type="PROSITE" id="PS50888">
    <property type="entry name" value="BHLH"/>
    <property type="match status" value="1"/>
</dbReference>
<dbReference type="SUPFAM" id="SSF47459">
    <property type="entry name" value="HLH, helix-loop-helix DNA-binding domain"/>
    <property type="match status" value="1"/>
</dbReference>
<feature type="domain" description="BHLH" evidence="7">
    <location>
        <begin position="41"/>
        <end position="93"/>
    </location>
</feature>
<dbReference type="Proteomes" id="UP001208570">
    <property type="component" value="Unassembled WGS sequence"/>
</dbReference>
<dbReference type="GO" id="GO:0005634">
    <property type="term" value="C:nucleus"/>
    <property type="evidence" value="ECO:0007669"/>
    <property type="project" value="UniProtKB-SubCell"/>
</dbReference>
<keyword evidence="5" id="KW-0539">Nucleus</keyword>
<proteinExistence type="predicted"/>
<comment type="caution">
    <text evidence="8">The sequence shown here is derived from an EMBL/GenBank/DDBJ whole genome shotgun (WGS) entry which is preliminary data.</text>
</comment>
<reference evidence="8" key="1">
    <citation type="journal article" date="2023" name="Mol. Biol. Evol.">
        <title>Third-Generation Sequencing Reveals the Adaptive Role of the Epigenome in Three Deep-Sea Polychaetes.</title>
        <authorList>
            <person name="Perez M."/>
            <person name="Aroh O."/>
            <person name="Sun Y."/>
            <person name="Lan Y."/>
            <person name="Juniper S.K."/>
            <person name="Young C.R."/>
            <person name="Angers B."/>
            <person name="Qian P.Y."/>
        </authorList>
    </citation>
    <scope>NUCLEOTIDE SEQUENCE</scope>
    <source>
        <strain evidence="8">P08H-3</strain>
    </source>
</reference>
<dbReference type="EMBL" id="JAODUP010000080">
    <property type="protein sequence ID" value="KAK2163389.1"/>
    <property type="molecule type" value="Genomic_DNA"/>
</dbReference>
<comment type="subcellular location">
    <subcellularLocation>
        <location evidence="1">Nucleus</location>
    </subcellularLocation>
</comment>
<evidence type="ECO:0000256" key="2">
    <source>
        <dbReference type="ARBA" id="ARBA00023015"/>
    </source>
</evidence>
<evidence type="ECO:0000256" key="5">
    <source>
        <dbReference type="ARBA" id="ARBA00023242"/>
    </source>
</evidence>
<dbReference type="GO" id="GO:0046983">
    <property type="term" value="F:protein dimerization activity"/>
    <property type="evidence" value="ECO:0007669"/>
    <property type="project" value="InterPro"/>
</dbReference>
<evidence type="ECO:0000256" key="1">
    <source>
        <dbReference type="ARBA" id="ARBA00004123"/>
    </source>
</evidence>
<dbReference type="PANTHER" id="PTHR11969:SF54">
    <property type="entry name" value="MAD-LIKE PROTEIN 1"/>
    <property type="match status" value="1"/>
</dbReference>
<keyword evidence="2" id="KW-0805">Transcription regulation</keyword>
<evidence type="ECO:0000256" key="4">
    <source>
        <dbReference type="ARBA" id="ARBA00023163"/>
    </source>
</evidence>
<protein>
    <recommendedName>
        <fullName evidence="7">BHLH domain-containing protein</fullName>
    </recommendedName>
</protein>
<organism evidence="8 9">
    <name type="scientific">Paralvinella palmiformis</name>
    <dbReference type="NCBI Taxonomy" id="53620"/>
    <lineage>
        <taxon>Eukaryota</taxon>
        <taxon>Metazoa</taxon>
        <taxon>Spiralia</taxon>
        <taxon>Lophotrochozoa</taxon>
        <taxon>Annelida</taxon>
        <taxon>Polychaeta</taxon>
        <taxon>Sedentaria</taxon>
        <taxon>Canalipalpata</taxon>
        <taxon>Terebellida</taxon>
        <taxon>Terebelliformia</taxon>
        <taxon>Alvinellidae</taxon>
        <taxon>Paralvinella</taxon>
    </lineage>
</organism>
<evidence type="ECO:0000256" key="3">
    <source>
        <dbReference type="ARBA" id="ARBA00023125"/>
    </source>
</evidence>
<dbReference type="Pfam" id="PF00010">
    <property type="entry name" value="HLH"/>
    <property type="match status" value="1"/>
</dbReference>
<keyword evidence="3" id="KW-0238">DNA-binding</keyword>
<feature type="region of interest" description="Disordered" evidence="6">
    <location>
        <begin position="32"/>
        <end position="56"/>
    </location>
</feature>
<evidence type="ECO:0000313" key="9">
    <source>
        <dbReference type="Proteomes" id="UP001208570"/>
    </source>
</evidence>
<dbReference type="InterPro" id="IPR011598">
    <property type="entry name" value="bHLH_dom"/>
</dbReference>
<dbReference type="AlphaFoldDB" id="A0AAD9NDN8"/>
<dbReference type="SMART" id="SM00353">
    <property type="entry name" value="HLH"/>
    <property type="match status" value="1"/>
</dbReference>
<keyword evidence="4" id="KW-0804">Transcription</keyword>
<dbReference type="InterPro" id="IPR036638">
    <property type="entry name" value="HLH_DNA-bd_sf"/>
</dbReference>
<accession>A0AAD9NDN8</accession>
<keyword evidence="9" id="KW-1185">Reference proteome</keyword>
<sequence>MDSLSVLLQAAEYLDKKDREIEAAEHTYASSLPMPDEYSRRKSRNNRKSQGSRRAHLRHCMERLKSIVPVGPDASRHTTLSLLTKAKAYIKSLEDTRRGKEASRLRLNSRRDHLRNRLQQLISETNIGLQYRLRVERTISECSSNSTASSSSSLSMESTESEFGSLIRHVCQVWPMAVPSCYGLLLRINNLANYGNWSVTFSDLRTLCYVP</sequence>